<dbReference type="STRING" id="1430326.B8W66_01160"/>
<keyword evidence="12" id="KW-1185">Reference proteome</keyword>
<evidence type="ECO:0000256" key="3">
    <source>
        <dbReference type="ARBA" id="ARBA00022729"/>
    </source>
</evidence>
<feature type="region of interest" description="Disordered" evidence="9">
    <location>
        <begin position="71"/>
        <end position="96"/>
    </location>
</feature>
<feature type="chain" id="PRO_5039200954" description="Pilin" evidence="10">
    <location>
        <begin position="24"/>
        <end position="96"/>
    </location>
</feature>
<reference evidence="11 12" key="1">
    <citation type="submission" date="2017-04" db="EMBL/GenBank/DDBJ databases">
        <title>The new phylogeny of genus Mycobacterium.</title>
        <authorList>
            <person name="Tortoli E."/>
            <person name="Trovato A."/>
            <person name="Cirillo D.M."/>
        </authorList>
    </citation>
    <scope>NUCLEOTIDE SEQUENCE [LARGE SCALE GENOMIC DNA]</scope>
    <source>
        <strain evidence="11 12">TBL 1200985</strain>
    </source>
</reference>
<feature type="signal peptide" evidence="10">
    <location>
        <begin position="1"/>
        <end position="23"/>
    </location>
</feature>
<evidence type="ECO:0000256" key="6">
    <source>
        <dbReference type="ARBA" id="ARBA00093784"/>
    </source>
</evidence>
<dbReference type="AlphaFoldDB" id="A0A1X2M1L9"/>
<keyword evidence="3 10" id="KW-0732">Signal</keyword>
<evidence type="ECO:0000256" key="4">
    <source>
        <dbReference type="ARBA" id="ARBA00022889"/>
    </source>
</evidence>
<comment type="caution">
    <text evidence="11">The sequence shown here is derived from an EMBL/GenBank/DDBJ whole genome shotgun (WGS) entry which is preliminary data.</text>
</comment>
<proteinExistence type="inferred from homology"/>
<gene>
    <name evidence="11" type="ORF">B8W66_01160</name>
</gene>
<evidence type="ECO:0000256" key="2">
    <source>
        <dbReference type="ARBA" id="ARBA00018586"/>
    </source>
</evidence>
<evidence type="ECO:0000256" key="8">
    <source>
        <dbReference type="ARBA" id="ARBA00093801"/>
    </source>
</evidence>
<evidence type="ECO:0000256" key="9">
    <source>
        <dbReference type="SAM" id="MobiDB-lite"/>
    </source>
</evidence>
<organism evidence="11 12">
    <name type="scientific">Mycobacterium decipiens</name>
    <dbReference type="NCBI Taxonomy" id="1430326"/>
    <lineage>
        <taxon>Bacteria</taxon>
        <taxon>Bacillati</taxon>
        <taxon>Actinomycetota</taxon>
        <taxon>Actinomycetes</taxon>
        <taxon>Mycobacteriales</taxon>
        <taxon>Mycobacteriaceae</taxon>
        <taxon>Mycobacterium</taxon>
    </lineage>
</organism>
<dbReference type="OrthoDB" id="4732178at2"/>
<evidence type="ECO:0000313" key="11">
    <source>
        <dbReference type="EMBL" id="OSC43049.1"/>
    </source>
</evidence>
<evidence type="ECO:0000256" key="7">
    <source>
        <dbReference type="ARBA" id="ARBA00093787"/>
    </source>
</evidence>
<comment type="subcellular location">
    <subcellularLocation>
        <location evidence="1">Fimbrium</location>
    </subcellularLocation>
</comment>
<dbReference type="Proteomes" id="UP000193247">
    <property type="component" value="Unassembled WGS sequence"/>
</dbReference>
<dbReference type="Pfam" id="PF26380">
    <property type="entry name" value="Pilin_Mycobact"/>
    <property type="match status" value="1"/>
</dbReference>
<evidence type="ECO:0000256" key="1">
    <source>
        <dbReference type="ARBA" id="ARBA00004561"/>
    </source>
</evidence>
<name>A0A1X2M1L9_9MYCO</name>
<dbReference type="RefSeq" id="WP_085323189.1">
    <property type="nucleotide sequence ID" value="NZ_NCXP01000001.1"/>
</dbReference>
<keyword evidence="4" id="KW-0130">Cell adhesion</keyword>
<dbReference type="InterPro" id="IPR058759">
    <property type="entry name" value="Pilin_mycobact"/>
</dbReference>
<dbReference type="EMBL" id="NCXP01000001">
    <property type="protein sequence ID" value="OSC43049.1"/>
    <property type="molecule type" value="Genomic_DNA"/>
</dbReference>
<accession>A0A1X2M1L9</accession>
<evidence type="ECO:0000256" key="5">
    <source>
        <dbReference type="ARBA" id="ARBA00023263"/>
    </source>
</evidence>
<sequence length="96" mass="10042">MSRFGCRTLMLATCAVATAFSMAGFGGVAKSEAQPAPVPDYFWCPGQPFDPAWGPNWDPTTCHDEFQRYIEEPVPEDPALDDPGAAPPPAAGGGGA</sequence>
<comment type="subunit">
    <text evidence="7">Forms a homomer composed of subunits assembled in a large structure.</text>
</comment>
<evidence type="ECO:0000256" key="10">
    <source>
        <dbReference type="SAM" id="SignalP"/>
    </source>
</evidence>
<evidence type="ECO:0000313" key="12">
    <source>
        <dbReference type="Proteomes" id="UP000193247"/>
    </source>
</evidence>
<protein>
    <recommendedName>
        <fullName evidence="2">Pilin</fullName>
    </recommendedName>
    <alternativeName>
        <fullName evidence="8">Pili structural subunit</fullName>
    </alternativeName>
</protein>
<comment type="similarity">
    <text evidence="6">Belongs to the mycobacterial pilin family.</text>
</comment>
<keyword evidence="5" id="KW-0281">Fimbrium</keyword>